<dbReference type="Pfam" id="PF14311">
    <property type="entry name" value="DUF4379"/>
    <property type="match status" value="1"/>
</dbReference>
<keyword evidence="2" id="KW-0732">Signal</keyword>
<feature type="region of interest" description="Disordered" evidence="1">
    <location>
        <begin position="495"/>
        <end position="538"/>
    </location>
</feature>
<feature type="compositionally biased region" description="Low complexity" evidence="1">
    <location>
        <begin position="451"/>
        <end position="462"/>
    </location>
</feature>
<feature type="signal peptide" evidence="2">
    <location>
        <begin position="1"/>
        <end position="23"/>
    </location>
</feature>
<reference evidence="4" key="1">
    <citation type="journal article" date="2012" name="Proc. Natl. Acad. Sci. U.S.A.">
        <title>Antigenic diversity is generated by distinct evolutionary mechanisms in African trypanosome species.</title>
        <authorList>
            <person name="Jackson A.P."/>
            <person name="Berry A."/>
            <person name="Aslett M."/>
            <person name="Allison H.C."/>
            <person name="Burton P."/>
            <person name="Vavrova-Anderson J."/>
            <person name="Brown R."/>
            <person name="Browne H."/>
            <person name="Corton N."/>
            <person name="Hauser H."/>
            <person name="Gamble J."/>
            <person name="Gilderthorp R."/>
            <person name="Marcello L."/>
            <person name="McQuillan J."/>
            <person name="Otto T.D."/>
            <person name="Quail M.A."/>
            <person name="Sanders M.J."/>
            <person name="van Tonder A."/>
            <person name="Ginger M.L."/>
            <person name="Field M.C."/>
            <person name="Barry J.D."/>
            <person name="Hertz-Fowler C."/>
            <person name="Berriman M."/>
        </authorList>
    </citation>
    <scope>NUCLEOTIDE SEQUENCE</scope>
    <source>
        <strain evidence="4">Y486</strain>
    </source>
</reference>
<evidence type="ECO:0000256" key="1">
    <source>
        <dbReference type="SAM" id="MobiDB-lite"/>
    </source>
</evidence>
<feature type="domain" description="Treble clef zinc finger" evidence="3">
    <location>
        <begin position="93"/>
        <end position="147"/>
    </location>
</feature>
<dbReference type="VEuPathDB" id="TriTrypDB:TvY486_0100800"/>
<feature type="region of interest" description="Disordered" evidence="1">
    <location>
        <begin position="384"/>
        <end position="409"/>
    </location>
</feature>
<evidence type="ECO:0000313" key="4">
    <source>
        <dbReference type="EMBL" id="CCC46432.1"/>
    </source>
</evidence>
<gene>
    <name evidence="4" type="ORF">TVY486_0100800</name>
</gene>
<dbReference type="PANTHER" id="PTHR37317">
    <property type="entry name" value="BLR8090 PROTEIN"/>
    <property type="match status" value="1"/>
</dbReference>
<protein>
    <recommendedName>
        <fullName evidence="3">Treble clef zinc finger domain-containing protein</fullName>
    </recommendedName>
</protein>
<evidence type="ECO:0000259" key="3">
    <source>
        <dbReference type="Pfam" id="PF14311"/>
    </source>
</evidence>
<organism evidence="4">
    <name type="scientific">Trypanosoma vivax (strain Y486)</name>
    <dbReference type="NCBI Taxonomy" id="1055687"/>
    <lineage>
        <taxon>Eukaryota</taxon>
        <taxon>Discoba</taxon>
        <taxon>Euglenozoa</taxon>
        <taxon>Kinetoplastea</taxon>
        <taxon>Metakinetoplastina</taxon>
        <taxon>Trypanosomatida</taxon>
        <taxon>Trypanosomatidae</taxon>
        <taxon>Trypanosoma</taxon>
        <taxon>Duttonella</taxon>
    </lineage>
</organism>
<dbReference type="OMA" id="ATAAMEW"/>
<dbReference type="AlphaFoldDB" id="G0TR68"/>
<dbReference type="InterPro" id="IPR025487">
    <property type="entry name" value="DUF4379"/>
</dbReference>
<accession>G0TR68</accession>
<dbReference type="EMBL" id="HE573017">
    <property type="protein sequence ID" value="CCC46432.1"/>
    <property type="molecule type" value="Genomic_DNA"/>
</dbReference>
<feature type="region of interest" description="Disordered" evidence="1">
    <location>
        <begin position="448"/>
        <end position="481"/>
    </location>
</feature>
<proteinExistence type="predicted"/>
<feature type="region of interest" description="Disordered" evidence="1">
    <location>
        <begin position="606"/>
        <end position="688"/>
    </location>
</feature>
<name>G0TR68_TRYVY</name>
<evidence type="ECO:0000256" key="2">
    <source>
        <dbReference type="SAM" id="SignalP"/>
    </source>
</evidence>
<dbReference type="PANTHER" id="PTHR37317:SF1">
    <property type="entry name" value="ZINC-RIBBON DOMAIN-CONTAINING PROTEIN-RELATED"/>
    <property type="match status" value="1"/>
</dbReference>
<sequence>MLRFGSWVAGRFTVAVTLHLVSSGRSSGTCRAAFWSSPLSAQGVRWVCSGPASIADGECGKNLNSSRDDCSGASAVRRAEPTLRRLSVVRPDLVDEWVPELNDSDVSVISCTSTLEVWWRCKLCGGNYQATVRDRAIGGKGCTQCTHERQNQQGKPFQAHCKNNDCSGASAEERSSTLDTKVGSLLETHPSLAERWDTEKNGLLRPSDVTCESDLCVWWKPAPGRPPHEKSFRRPVYAFVETPYSREEQLDAQAVLELDILRQVRHASKIVDSGENKNLPAAARMLDEIVFGEKNSGDSAADASVSSSAHTPLHVGKVRDNHCGLVGEDISKAVDLWESRYDSEEDVGHRRLFHLTDTRDGAQASREQILNIYEQFVSWHRRRAKSRGQASSDTKVAGGTAASETPSAIPSVLRDPDWLQYFTLNLDDVLADRFSPSAKLIFQDALDGPTGQQCQQKGEGCEMSSRRHRIETLPPPPEEYEDGVRTAFAANRRLYPRKPPLPPAREDDVTETLPKSTETKNRETNTIPRKVRAVSSNTSRKELPLEATFDVVNLSNAQSLVQEYVGTSEDRMLFDAGEEEEQPNTLLGTTAIGAMTNEQARALQYNRGNPRPRNVGRFRLRPPVDFGNTGNRIRMKDRSASMSGEAPLSLSSSQVARPQEEEMAIQAPGVPRKVSRPKKMGTVVPLQD</sequence>
<feature type="chain" id="PRO_5003409681" description="Treble clef zinc finger domain-containing protein" evidence="2">
    <location>
        <begin position="24"/>
        <end position="688"/>
    </location>
</feature>